<keyword evidence="6 7" id="KW-0472">Membrane</keyword>
<dbReference type="InterPro" id="IPR044492">
    <property type="entry name" value="P_typ_ATPase_HD_dom"/>
</dbReference>
<dbReference type="InterPro" id="IPR023214">
    <property type="entry name" value="HAD_sf"/>
</dbReference>
<dbReference type="InterPro" id="IPR008250">
    <property type="entry name" value="ATPase_P-typ_transduc_dom_A_sf"/>
</dbReference>
<evidence type="ECO:0000256" key="7">
    <source>
        <dbReference type="SAM" id="Phobius"/>
    </source>
</evidence>
<dbReference type="InterPro" id="IPR001757">
    <property type="entry name" value="P_typ_ATPase"/>
</dbReference>
<evidence type="ECO:0000256" key="5">
    <source>
        <dbReference type="ARBA" id="ARBA00022989"/>
    </source>
</evidence>
<evidence type="ECO:0000313" key="9">
    <source>
        <dbReference type="EMBL" id="QRV02564.1"/>
    </source>
</evidence>
<proteinExistence type="inferred from homology"/>
<keyword evidence="4" id="KW-1278">Translocase</keyword>
<keyword evidence="3 7" id="KW-0812">Transmembrane</keyword>
<dbReference type="InterPro" id="IPR051014">
    <property type="entry name" value="Cation_Transport_ATPase_IB"/>
</dbReference>
<name>A0ABX7IJE7_9ACTO</name>
<dbReference type="Pfam" id="PF00122">
    <property type="entry name" value="E1-E2_ATPase"/>
    <property type="match status" value="1"/>
</dbReference>
<dbReference type="NCBIfam" id="TIGR01494">
    <property type="entry name" value="ATPase_P-type"/>
    <property type="match status" value="1"/>
</dbReference>
<dbReference type="Pfam" id="PF00702">
    <property type="entry name" value="Hydrolase"/>
    <property type="match status" value="1"/>
</dbReference>
<dbReference type="SUPFAM" id="SSF56784">
    <property type="entry name" value="HAD-like"/>
    <property type="match status" value="1"/>
</dbReference>
<dbReference type="PANTHER" id="PTHR48085:SF5">
    <property type="entry name" value="CADMIUM_ZINC-TRANSPORTING ATPASE HMA4-RELATED"/>
    <property type="match status" value="1"/>
</dbReference>
<evidence type="ECO:0000259" key="8">
    <source>
        <dbReference type="Pfam" id="PF00122"/>
    </source>
</evidence>
<dbReference type="InterPro" id="IPR059000">
    <property type="entry name" value="ATPase_P-type_domA"/>
</dbReference>
<dbReference type="SFLD" id="SFLDG00002">
    <property type="entry name" value="C1.7:_P-type_atpase_like"/>
    <property type="match status" value="1"/>
</dbReference>
<dbReference type="RefSeq" id="WP_204425060.1">
    <property type="nucleotide sequence ID" value="NZ_CP070228.1"/>
</dbReference>
<evidence type="ECO:0000256" key="1">
    <source>
        <dbReference type="ARBA" id="ARBA00004651"/>
    </source>
</evidence>
<dbReference type="Proteomes" id="UP000602653">
    <property type="component" value="Chromosome"/>
</dbReference>
<protein>
    <submittedName>
        <fullName evidence="9">Cation-translocating P-type ATPase</fullName>
    </submittedName>
</protein>
<feature type="transmembrane region" description="Helical" evidence="7">
    <location>
        <begin position="54"/>
        <end position="72"/>
    </location>
</feature>
<dbReference type="Gene3D" id="3.40.50.1000">
    <property type="entry name" value="HAD superfamily/HAD-like"/>
    <property type="match status" value="1"/>
</dbReference>
<feature type="domain" description="P-type ATPase A" evidence="8">
    <location>
        <begin position="137"/>
        <end position="238"/>
    </location>
</feature>
<dbReference type="PRINTS" id="PR00119">
    <property type="entry name" value="CATATPASE"/>
</dbReference>
<accession>A0ABX7IJE7</accession>
<dbReference type="SFLD" id="SFLDF00027">
    <property type="entry name" value="p-type_atpase"/>
    <property type="match status" value="1"/>
</dbReference>
<evidence type="ECO:0000313" key="10">
    <source>
        <dbReference type="Proteomes" id="UP000602653"/>
    </source>
</evidence>
<keyword evidence="5 7" id="KW-1133">Transmembrane helix</keyword>
<gene>
    <name evidence="9" type="ORF">JTE88_02085</name>
</gene>
<dbReference type="InterPro" id="IPR036412">
    <property type="entry name" value="HAD-like_sf"/>
</dbReference>
<comment type="similarity">
    <text evidence="2">Belongs to the cation transport ATPase (P-type) (TC 3.A.3) family. Type IB subfamily.</text>
</comment>
<dbReference type="PANTHER" id="PTHR48085">
    <property type="entry name" value="CADMIUM/ZINC-TRANSPORTING ATPASE HMA2-RELATED"/>
    <property type="match status" value="1"/>
</dbReference>
<dbReference type="InterPro" id="IPR023299">
    <property type="entry name" value="ATPase_P-typ_cyto_dom_N"/>
</dbReference>
<evidence type="ECO:0000256" key="4">
    <source>
        <dbReference type="ARBA" id="ARBA00022967"/>
    </source>
</evidence>
<dbReference type="Gene3D" id="2.70.150.10">
    <property type="entry name" value="Calcium-transporting ATPase, cytoplasmic transduction domain A"/>
    <property type="match status" value="1"/>
</dbReference>
<feature type="transmembrane region" description="Helical" evidence="7">
    <location>
        <begin position="84"/>
        <end position="103"/>
    </location>
</feature>
<organism evidence="9 10">
    <name type="scientific">Arcanobacterium phocisimile</name>
    <dbReference type="NCBI Taxonomy" id="1302235"/>
    <lineage>
        <taxon>Bacteria</taxon>
        <taxon>Bacillati</taxon>
        <taxon>Actinomycetota</taxon>
        <taxon>Actinomycetes</taxon>
        <taxon>Actinomycetales</taxon>
        <taxon>Actinomycetaceae</taxon>
        <taxon>Arcanobacterium</taxon>
    </lineage>
</organism>
<sequence>MDTCCATPATPVNTDTDTRELALWWRDRNLQISMLAGLFLVLSIATSWFFAGNILGTLGAWISLLLGAGQFVPEALTKLASKKIGISVLMTLSAIGAVLLGMVEEAAGLAFLYSVAEALEHRAMTGARHSLRSLLDLLPTNATRIGQDGKDTQIDVSEILPGDRLRVHAGERIPTDAIVHEGTSRLDVSAVTGESIPVNVQPGDTVYAGSINQSGVLHIHATAPGSRNSLTAVVELVEKLKTSKVTARESQTVSPAHSCLVCSSSPRALGISVPITVISGIGAVSKKGIVFTSGSAFEEIGSINHIAFDKTGTLTNNQPVVVEILTDPSYTEAQILALAARLETHSHHPIARAIATAVAPDDATSDATVLDAAPSAEPHAPAIHDAPVVHDAREVPGAGMEGTVDGQRIAVGNSRWLAPQQFASRVAELEDAGATIVVVARNNETIGAIVVRDELRPEAARAVAELNAAGIGTTMLTGDNLATARTLANHAAITDVQAQLKPKEKAAAVQRLSTTKQVAMIGDGINDAPRISSGTCRNRDGSPRL</sequence>
<evidence type="ECO:0000256" key="2">
    <source>
        <dbReference type="ARBA" id="ARBA00006024"/>
    </source>
</evidence>
<dbReference type="EMBL" id="CP070228">
    <property type="protein sequence ID" value="QRV02564.1"/>
    <property type="molecule type" value="Genomic_DNA"/>
</dbReference>
<evidence type="ECO:0000256" key="6">
    <source>
        <dbReference type="ARBA" id="ARBA00023136"/>
    </source>
</evidence>
<dbReference type="Gene3D" id="3.40.1110.10">
    <property type="entry name" value="Calcium-transporting ATPase, cytoplasmic domain N"/>
    <property type="match status" value="1"/>
</dbReference>
<dbReference type="SFLD" id="SFLDS00003">
    <property type="entry name" value="Haloacid_Dehalogenase"/>
    <property type="match status" value="1"/>
</dbReference>
<reference evidence="9 10" key="1">
    <citation type="submission" date="2021-02" db="EMBL/GenBank/DDBJ databases">
        <title>Complete Genome Sequence of Arcanobacterium phocisimile strain DSM 26142T from a harbour seal.</title>
        <authorList>
            <person name="Borowiak M."/>
            <person name="Alssahen M."/>
            <person name="Malorny B."/>
            <person name="Laemmler C."/>
            <person name="Siebert U."/>
            <person name="Ploetz M."/>
            <person name="Abdulmawjood A."/>
        </authorList>
    </citation>
    <scope>NUCLEOTIDE SEQUENCE [LARGE SCALE GENOMIC DNA]</scope>
    <source>
        <strain evidence="9 10">DSM 26142</strain>
    </source>
</reference>
<dbReference type="InterPro" id="IPR018303">
    <property type="entry name" value="ATPase_P-typ_P_site"/>
</dbReference>
<feature type="transmembrane region" description="Helical" evidence="7">
    <location>
        <begin position="29"/>
        <end position="48"/>
    </location>
</feature>
<evidence type="ECO:0000256" key="3">
    <source>
        <dbReference type="ARBA" id="ARBA00022692"/>
    </source>
</evidence>
<dbReference type="SUPFAM" id="SSF81653">
    <property type="entry name" value="Calcium ATPase, transduction domain A"/>
    <property type="match status" value="1"/>
</dbReference>
<comment type="subcellular location">
    <subcellularLocation>
        <location evidence="1">Cell membrane</location>
        <topology evidence="1">Multi-pass membrane protein</topology>
    </subcellularLocation>
</comment>
<dbReference type="PROSITE" id="PS00154">
    <property type="entry name" value="ATPASE_E1_E2"/>
    <property type="match status" value="1"/>
</dbReference>
<keyword evidence="10" id="KW-1185">Reference proteome</keyword>